<feature type="region of interest" description="Disordered" evidence="1">
    <location>
        <begin position="26"/>
        <end position="48"/>
    </location>
</feature>
<keyword evidence="3" id="KW-1185">Reference proteome</keyword>
<evidence type="ECO:0000256" key="1">
    <source>
        <dbReference type="SAM" id="MobiDB-lite"/>
    </source>
</evidence>
<evidence type="ECO:0000313" key="2">
    <source>
        <dbReference type="EMBL" id="GHE72172.1"/>
    </source>
</evidence>
<evidence type="ECO:0000313" key="3">
    <source>
        <dbReference type="Proteomes" id="UP000658258"/>
    </source>
</evidence>
<dbReference type="Pfam" id="PF13618">
    <property type="entry name" value="Gluconate_2-dh3"/>
    <property type="match status" value="1"/>
</dbReference>
<name>A0ABQ3ID39_9BACT</name>
<evidence type="ECO:0008006" key="4">
    <source>
        <dbReference type="Google" id="ProtNLM"/>
    </source>
</evidence>
<sequence>MDRRDSLKSLLVGSVAGGLLVTGCAPGEKPEETAKTPELPGYGRNEKEKEHDRKVLAEVFLNEHELETVAVLCDIILPANANFGSASDAGVVEFIEFIVKDMPHHQLPIRGGIAWLDSYSNKLYNAEFKKLTEEQQKSICDQIAYPGKTAPELLPGERFFTRMRNLTLTGYFTSEMGIKDLGYKGNTPGVWDGVPADVLAEHDVDYEPEWLAKCVDQSKRTAIAEWDDEGNLIT</sequence>
<dbReference type="EMBL" id="BNAG01000004">
    <property type="protein sequence ID" value="GHE72172.1"/>
    <property type="molecule type" value="Genomic_DNA"/>
</dbReference>
<dbReference type="InterPro" id="IPR027056">
    <property type="entry name" value="Gluconate_2DH_su3"/>
</dbReference>
<accession>A0ABQ3ID39</accession>
<dbReference type="RefSeq" id="WP_189631150.1">
    <property type="nucleotide sequence ID" value="NZ_BNAG01000004.1"/>
</dbReference>
<dbReference type="PROSITE" id="PS51257">
    <property type="entry name" value="PROKAR_LIPOPROTEIN"/>
    <property type="match status" value="1"/>
</dbReference>
<comment type="caution">
    <text evidence="2">The sequence shown here is derived from an EMBL/GenBank/DDBJ whole genome shotgun (WGS) entry which is preliminary data.</text>
</comment>
<protein>
    <recommendedName>
        <fullName evidence="4">Tat pathway signal protein</fullName>
    </recommendedName>
</protein>
<proteinExistence type="predicted"/>
<gene>
    <name evidence="2" type="ORF">GCM10011340_30490</name>
</gene>
<organism evidence="2 3">
    <name type="scientific">Roseivirga thermotolerans</name>
    <dbReference type="NCBI Taxonomy" id="1758176"/>
    <lineage>
        <taxon>Bacteria</taxon>
        <taxon>Pseudomonadati</taxon>
        <taxon>Bacteroidota</taxon>
        <taxon>Cytophagia</taxon>
        <taxon>Cytophagales</taxon>
        <taxon>Roseivirgaceae</taxon>
        <taxon>Roseivirga</taxon>
    </lineage>
</organism>
<dbReference type="Proteomes" id="UP000658258">
    <property type="component" value="Unassembled WGS sequence"/>
</dbReference>
<reference evidence="3" key="1">
    <citation type="journal article" date="2019" name="Int. J. Syst. Evol. Microbiol.">
        <title>The Global Catalogue of Microorganisms (GCM) 10K type strain sequencing project: providing services to taxonomists for standard genome sequencing and annotation.</title>
        <authorList>
            <consortium name="The Broad Institute Genomics Platform"/>
            <consortium name="The Broad Institute Genome Sequencing Center for Infectious Disease"/>
            <person name="Wu L."/>
            <person name="Ma J."/>
        </authorList>
    </citation>
    <scope>NUCLEOTIDE SEQUENCE [LARGE SCALE GENOMIC DNA]</scope>
    <source>
        <strain evidence="3">CGMCC 1.15111</strain>
    </source>
</reference>